<organism evidence="4 5">
    <name type="scientific">Geodermatophilus ruber</name>
    <dbReference type="NCBI Taxonomy" id="504800"/>
    <lineage>
        <taxon>Bacteria</taxon>
        <taxon>Bacillati</taxon>
        <taxon>Actinomycetota</taxon>
        <taxon>Actinomycetes</taxon>
        <taxon>Geodermatophilales</taxon>
        <taxon>Geodermatophilaceae</taxon>
        <taxon>Geodermatophilus</taxon>
    </lineage>
</organism>
<dbReference type="OrthoDB" id="241638at2"/>
<dbReference type="RefSeq" id="WP_091325724.1">
    <property type="nucleotide sequence ID" value="NZ_FOSW01000008.1"/>
</dbReference>
<dbReference type="InterPro" id="IPR011042">
    <property type="entry name" value="6-blade_b-propeller_TolB-like"/>
</dbReference>
<dbReference type="PANTHER" id="PTHR47572:SF4">
    <property type="entry name" value="LACTONASE DRP35"/>
    <property type="match status" value="1"/>
</dbReference>
<dbReference type="EMBL" id="FOSW01000008">
    <property type="protein sequence ID" value="SFL24677.1"/>
    <property type="molecule type" value="Genomic_DNA"/>
</dbReference>
<evidence type="ECO:0000256" key="2">
    <source>
        <dbReference type="ARBA" id="ARBA00022801"/>
    </source>
</evidence>
<evidence type="ECO:0000313" key="4">
    <source>
        <dbReference type="EMBL" id="SFL24677.1"/>
    </source>
</evidence>
<evidence type="ECO:0000259" key="3">
    <source>
        <dbReference type="Pfam" id="PF08450"/>
    </source>
</evidence>
<dbReference type="Proteomes" id="UP000199152">
    <property type="component" value="Unassembled WGS sequence"/>
</dbReference>
<keyword evidence="2" id="KW-0378">Hydrolase</keyword>
<proteinExistence type="inferred from homology"/>
<dbReference type="Pfam" id="PF08450">
    <property type="entry name" value="SGL"/>
    <property type="match status" value="1"/>
</dbReference>
<comment type="similarity">
    <text evidence="1">Belongs to the SMP-30/CGR1 family.</text>
</comment>
<dbReference type="SUPFAM" id="SSF63829">
    <property type="entry name" value="Calcium-dependent phosphotriesterase"/>
    <property type="match status" value="1"/>
</dbReference>
<dbReference type="InterPro" id="IPR013658">
    <property type="entry name" value="SGL"/>
</dbReference>
<dbReference type="AlphaFoldDB" id="A0A1I4G5Y7"/>
<dbReference type="InterPro" id="IPR051262">
    <property type="entry name" value="SMP-30/CGR1_Lactonase"/>
</dbReference>
<sequence length="301" mass="32534">MTSHPGDGLADLVEPGAAVVRVAKDCIFTEGPVWLPDGSLLFSDIPANRLMRWHPDEGQSVLREPNAKGNGMTLDNAGRLVVCEHATSTVTRGTPGGERTPIASHWQGRELNSPNDVIVASDGSVIFTDPTFGRLMESVGVVRNVEQDIQGVYRVPADGGDLELLVDDMAQPNGLCLSRDESLLYVGDTARAHIRVFEMTGARPLGRGRVFAEGITETAAGDDGYVDGMKLDERGNVYVTGPGGVWVYAPDGARLGTIEVPEQVANLNWGDADWRSLYLTANTSVYRIRMQVAGHRLGYMR</sequence>
<feature type="domain" description="SMP-30/Gluconolactonase/LRE-like region" evidence="3">
    <location>
        <begin position="28"/>
        <end position="281"/>
    </location>
</feature>
<accession>A0A1I4G5Y7</accession>
<name>A0A1I4G5Y7_9ACTN</name>
<protein>
    <submittedName>
        <fullName evidence="4">Gluconolactonase</fullName>
    </submittedName>
</protein>
<reference evidence="5" key="1">
    <citation type="submission" date="2016-10" db="EMBL/GenBank/DDBJ databases">
        <authorList>
            <person name="Varghese N."/>
            <person name="Submissions S."/>
        </authorList>
    </citation>
    <scope>NUCLEOTIDE SEQUENCE [LARGE SCALE GENOMIC DNA]</scope>
    <source>
        <strain evidence="5">DSM 45317</strain>
    </source>
</reference>
<evidence type="ECO:0000313" key="5">
    <source>
        <dbReference type="Proteomes" id="UP000199152"/>
    </source>
</evidence>
<evidence type="ECO:0000256" key="1">
    <source>
        <dbReference type="ARBA" id="ARBA00008853"/>
    </source>
</evidence>
<dbReference type="PANTHER" id="PTHR47572">
    <property type="entry name" value="LIPOPROTEIN-RELATED"/>
    <property type="match status" value="1"/>
</dbReference>
<gene>
    <name evidence="4" type="ORF">SAMN04488085_108139</name>
</gene>
<keyword evidence="5" id="KW-1185">Reference proteome</keyword>
<dbReference type="Gene3D" id="2.120.10.30">
    <property type="entry name" value="TolB, C-terminal domain"/>
    <property type="match status" value="1"/>
</dbReference>
<dbReference type="GO" id="GO:0016787">
    <property type="term" value="F:hydrolase activity"/>
    <property type="evidence" value="ECO:0007669"/>
    <property type="project" value="UniProtKB-KW"/>
</dbReference>
<dbReference type="InParanoid" id="A0A1I4G5Y7"/>
<dbReference type="STRING" id="504800.SAMN04488085_108139"/>